<dbReference type="OrthoDB" id="9806585at2"/>
<evidence type="ECO:0000256" key="2">
    <source>
        <dbReference type="SAM" id="MobiDB-lite"/>
    </source>
</evidence>
<keyword evidence="1" id="KW-0808">Transferase</keyword>
<dbReference type="PANTHER" id="PTHR48207:SF3">
    <property type="entry name" value="SUCCINATE--HYDROXYMETHYLGLUTARATE COA-TRANSFERASE"/>
    <property type="match status" value="1"/>
</dbReference>
<protein>
    <recommendedName>
        <fullName evidence="5">CoA transferase</fullName>
    </recommendedName>
</protein>
<dbReference type="AlphaFoldDB" id="A0A4Q2RIU8"/>
<sequence length="110" mass="11411">MPGPLAIIRVVDLTSMISGPLATMMLDDQGASFNKVAAPGSGAHTCPAPTGAAALFASAQTGEGKHVRLSMLDAVVAFLWVSGHGQPHFRGRQPASAGSGELRRPDLRHR</sequence>
<dbReference type="PANTHER" id="PTHR48207">
    <property type="entry name" value="SUCCINATE--HYDROXYMETHYLGLUTARATE COA-TRANSFERASE"/>
    <property type="match status" value="1"/>
</dbReference>
<dbReference type="Proteomes" id="UP000289411">
    <property type="component" value="Unassembled WGS sequence"/>
</dbReference>
<proteinExistence type="predicted"/>
<dbReference type="SUPFAM" id="SSF89796">
    <property type="entry name" value="CoA-transferase family III (CaiB/BaiF)"/>
    <property type="match status" value="1"/>
</dbReference>
<dbReference type="InterPro" id="IPR050483">
    <property type="entry name" value="CoA-transferase_III_domain"/>
</dbReference>
<keyword evidence="4" id="KW-1185">Reference proteome</keyword>
<evidence type="ECO:0008006" key="5">
    <source>
        <dbReference type="Google" id="ProtNLM"/>
    </source>
</evidence>
<gene>
    <name evidence="3" type="ORF">D3272_04285</name>
</gene>
<dbReference type="Gene3D" id="3.40.50.10540">
    <property type="entry name" value="Crotonobetainyl-coa:carnitine coa-transferase, domain 1"/>
    <property type="match status" value="1"/>
</dbReference>
<reference evidence="3 4" key="2">
    <citation type="submission" date="2019-02" db="EMBL/GenBank/DDBJ databases">
        <title>'Lichenibacterium ramalinii' gen. nov. sp. nov., 'Lichenibacterium minor' gen. nov. sp. nov.</title>
        <authorList>
            <person name="Pankratov T."/>
        </authorList>
    </citation>
    <scope>NUCLEOTIDE SEQUENCE [LARGE SCALE GENOMIC DNA]</scope>
    <source>
        <strain evidence="3 4">RmlP001</strain>
    </source>
</reference>
<dbReference type="InterPro" id="IPR023606">
    <property type="entry name" value="CoA-Trfase_III_dom_1_sf"/>
</dbReference>
<feature type="compositionally biased region" description="Basic and acidic residues" evidence="2">
    <location>
        <begin position="101"/>
        <end position="110"/>
    </location>
</feature>
<evidence type="ECO:0000313" key="3">
    <source>
        <dbReference type="EMBL" id="RYB06790.1"/>
    </source>
</evidence>
<name>A0A4Q2RIU8_9HYPH</name>
<evidence type="ECO:0000313" key="4">
    <source>
        <dbReference type="Proteomes" id="UP000289411"/>
    </source>
</evidence>
<dbReference type="GO" id="GO:0008410">
    <property type="term" value="F:CoA-transferase activity"/>
    <property type="evidence" value="ECO:0007669"/>
    <property type="project" value="TreeGrafter"/>
</dbReference>
<dbReference type="EMBL" id="QYBC01000003">
    <property type="protein sequence ID" value="RYB06790.1"/>
    <property type="molecule type" value="Genomic_DNA"/>
</dbReference>
<dbReference type="Pfam" id="PF02515">
    <property type="entry name" value="CoA_transf_3"/>
    <property type="match status" value="1"/>
</dbReference>
<evidence type="ECO:0000256" key="1">
    <source>
        <dbReference type="ARBA" id="ARBA00022679"/>
    </source>
</evidence>
<dbReference type="RefSeq" id="WP_129218146.1">
    <property type="nucleotide sequence ID" value="NZ_QYBC01000003.1"/>
</dbReference>
<comment type="caution">
    <text evidence="3">The sequence shown here is derived from an EMBL/GenBank/DDBJ whole genome shotgun (WGS) entry which is preliminary data.</text>
</comment>
<reference evidence="3 4" key="1">
    <citation type="submission" date="2018-09" db="EMBL/GenBank/DDBJ databases">
        <authorList>
            <person name="Grouzdev D.S."/>
            <person name="Krutkina M.S."/>
        </authorList>
    </citation>
    <scope>NUCLEOTIDE SEQUENCE [LARGE SCALE GENOMIC DNA]</scope>
    <source>
        <strain evidence="3 4">RmlP001</strain>
    </source>
</reference>
<accession>A0A4Q2RIU8</accession>
<feature type="region of interest" description="Disordered" evidence="2">
    <location>
        <begin position="87"/>
        <end position="110"/>
    </location>
</feature>
<dbReference type="InterPro" id="IPR003673">
    <property type="entry name" value="CoA-Trfase_fam_III"/>
</dbReference>
<organism evidence="3 4">
    <name type="scientific">Lichenibacterium ramalinae</name>
    <dbReference type="NCBI Taxonomy" id="2316527"/>
    <lineage>
        <taxon>Bacteria</taxon>
        <taxon>Pseudomonadati</taxon>
        <taxon>Pseudomonadota</taxon>
        <taxon>Alphaproteobacteria</taxon>
        <taxon>Hyphomicrobiales</taxon>
        <taxon>Lichenihabitantaceae</taxon>
        <taxon>Lichenibacterium</taxon>
    </lineage>
</organism>